<dbReference type="CDD" id="cd02440">
    <property type="entry name" value="AdoMet_MTases"/>
    <property type="match status" value="1"/>
</dbReference>
<gene>
    <name evidence="1" type="ORF">CA12_25540</name>
</gene>
<dbReference type="Proteomes" id="UP000318741">
    <property type="component" value="Chromosome"/>
</dbReference>
<sequence length="368" mass="40892">MPSPDAAAADPGTAERIQRRFEELTRQRELLNAELERPRSATNPRIDAACHAVLGLVNRFRGELPVFAADPTLSREARGRFEELRRAGIEWPAVQGLVKAQAAGRRRRLLPRPPASDSLRARQTWSTDDLIAALQDRLTAEQDPAGAEHGCFADIPLPHSEFVALVQAARRAALVRTGGGPIAFLDVGCGCGLKLLAAVPFFDRVTGIEIDPRYAAAGRRLLDGGVRRTRPNVCAVENADVQLIHGDALEFPDYRRFDAVYFYRPMRDDEKLYVLERRIVEQVRPGTLLIAPYRGFEARFEQLGCARVEGWLYLAGADERAARRLRRQAESLGAGLRRDQPPCPGFWEPILAALARRGFVLPNCRFGA</sequence>
<proteinExistence type="predicted"/>
<keyword evidence="1" id="KW-0808">Transferase</keyword>
<dbReference type="AlphaFoldDB" id="A0A517PAR8"/>
<dbReference type="GO" id="GO:0032259">
    <property type="term" value="P:methylation"/>
    <property type="evidence" value="ECO:0007669"/>
    <property type="project" value="UniProtKB-KW"/>
</dbReference>
<dbReference type="GO" id="GO:0008168">
    <property type="term" value="F:methyltransferase activity"/>
    <property type="evidence" value="ECO:0007669"/>
    <property type="project" value="UniProtKB-KW"/>
</dbReference>
<accession>A0A517PAR8</accession>
<protein>
    <submittedName>
        <fullName evidence="1">Methyltransferase domain protein</fullName>
    </submittedName>
</protein>
<dbReference type="InterPro" id="IPR029063">
    <property type="entry name" value="SAM-dependent_MTases_sf"/>
</dbReference>
<dbReference type="Gene3D" id="3.40.50.150">
    <property type="entry name" value="Vaccinia Virus protein VP39"/>
    <property type="match status" value="1"/>
</dbReference>
<name>A0A517PAR8_9PLAN</name>
<dbReference type="OrthoDB" id="3206826at2"/>
<organism evidence="1 2">
    <name type="scientific">Alienimonas californiensis</name>
    <dbReference type="NCBI Taxonomy" id="2527989"/>
    <lineage>
        <taxon>Bacteria</taxon>
        <taxon>Pseudomonadati</taxon>
        <taxon>Planctomycetota</taxon>
        <taxon>Planctomycetia</taxon>
        <taxon>Planctomycetales</taxon>
        <taxon>Planctomycetaceae</taxon>
        <taxon>Alienimonas</taxon>
    </lineage>
</organism>
<keyword evidence="1" id="KW-0489">Methyltransferase</keyword>
<dbReference type="RefSeq" id="WP_145359275.1">
    <property type="nucleotide sequence ID" value="NZ_CP036265.1"/>
</dbReference>
<evidence type="ECO:0000313" key="2">
    <source>
        <dbReference type="Proteomes" id="UP000318741"/>
    </source>
</evidence>
<evidence type="ECO:0000313" key="1">
    <source>
        <dbReference type="EMBL" id="QDT16451.1"/>
    </source>
</evidence>
<reference evidence="1 2" key="1">
    <citation type="submission" date="2019-02" db="EMBL/GenBank/DDBJ databases">
        <title>Deep-cultivation of Planctomycetes and their phenomic and genomic characterization uncovers novel biology.</title>
        <authorList>
            <person name="Wiegand S."/>
            <person name="Jogler M."/>
            <person name="Boedeker C."/>
            <person name="Pinto D."/>
            <person name="Vollmers J."/>
            <person name="Rivas-Marin E."/>
            <person name="Kohn T."/>
            <person name="Peeters S.H."/>
            <person name="Heuer A."/>
            <person name="Rast P."/>
            <person name="Oberbeckmann S."/>
            <person name="Bunk B."/>
            <person name="Jeske O."/>
            <person name="Meyerdierks A."/>
            <person name="Storesund J.E."/>
            <person name="Kallscheuer N."/>
            <person name="Luecker S."/>
            <person name="Lage O.M."/>
            <person name="Pohl T."/>
            <person name="Merkel B.J."/>
            <person name="Hornburger P."/>
            <person name="Mueller R.-W."/>
            <person name="Bruemmer F."/>
            <person name="Labrenz M."/>
            <person name="Spormann A.M."/>
            <person name="Op den Camp H."/>
            <person name="Overmann J."/>
            <person name="Amann R."/>
            <person name="Jetten M.S.M."/>
            <person name="Mascher T."/>
            <person name="Medema M.H."/>
            <person name="Devos D.P."/>
            <person name="Kaster A.-K."/>
            <person name="Ovreas L."/>
            <person name="Rohde M."/>
            <person name="Galperin M.Y."/>
            <person name="Jogler C."/>
        </authorList>
    </citation>
    <scope>NUCLEOTIDE SEQUENCE [LARGE SCALE GENOMIC DNA]</scope>
    <source>
        <strain evidence="1 2">CA12</strain>
    </source>
</reference>
<keyword evidence="2" id="KW-1185">Reference proteome</keyword>
<dbReference type="EMBL" id="CP036265">
    <property type="protein sequence ID" value="QDT16451.1"/>
    <property type="molecule type" value="Genomic_DNA"/>
</dbReference>
<dbReference type="SUPFAM" id="SSF53335">
    <property type="entry name" value="S-adenosyl-L-methionine-dependent methyltransferases"/>
    <property type="match status" value="1"/>
</dbReference>
<dbReference type="KEGG" id="acaf:CA12_25540"/>